<organism evidence="1 2">
    <name type="scientific">Ceratodon purpureus</name>
    <name type="common">Fire moss</name>
    <name type="synonym">Dicranum purpureum</name>
    <dbReference type="NCBI Taxonomy" id="3225"/>
    <lineage>
        <taxon>Eukaryota</taxon>
        <taxon>Viridiplantae</taxon>
        <taxon>Streptophyta</taxon>
        <taxon>Embryophyta</taxon>
        <taxon>Bryophyta</taxon>
        <taxon>Bryophytina</taxon>
        <taxon>Bryopsida</taxon>
        <taxon>Dicranidae</taxon>
        <taxon>Pseudoditrichales</taxon>
        <taxon>Ditrichaceae</taxon>
        <taxon>Ceratodon</taxon>
    </lineage>
</organism>
<comment type="caution">
    <text evidence="1">The sequence shown here is derived from an EMBL/GenBank/DDBJ whole genome shotgun (WGS) entry which is preliminary data.</text>
</comment>
<accession>A0A8T0GLP0</accession>
<evidence type="ECO:0000313" key="2">
    <source>
        <dbReference type="Proteomes" id="UP000822688"/>
    </source>
</evidence>
<feature type="non-terminal residue" evidence="1">
    <location>
        <position position="82"/>
    </location>
</feature>
<dbReference type="Proteomes" id="UP000822688">
    <property type="component" value="Chromosome 11"/>
</dbReference>
<gene>
    <name evidence="1" type="ORF">KC19_11G168100</name>
</gene>
<evidence type="ECO:0000313" key="1">
    <source>
        <dbReference type="EMBL" id="KAG0557952.1"/>
    </source>
</evidence>
<name>A0A8T0GLP0_CERPU</name>
<reference evidence="1 2" key="1">
    <citation type="submission" date="2020-06" db="EMBL/GenBank/DDBJ databases">
        <title>WGS assembly of Ceratodon purpureus strain R40.</title>
        <authorList>
            <person name="Carey S.B."/>
            <person name="Jenkins J."/>
            <person name="Shu S."/>
            <person name="Lovell J.T."/>
            <person name="Sreedasyam A."/>
            <person name="Maumus F."/>
            <person name="Tiley G.P."/>
            <person name="Fernandez-Pozo N."/>
            <person name="Barry K."/>
            <person name="Chen C."/>
            <person name="Wang M."/>
            <person name="Lipzen A."/>
            <person name="Daum C."/>
            <person name="Saski C.A."/>
            <person name="Payton A.C."/>
            <person name="Mcbreen J.C."/>
            <person name="Conrad R.E."/>
            <person name="Kollar L.M."/>
            <person name="Olsson S."/>
            <person name="Huttunen S."/>
            <person name="Landis J.B."/>
            <person name="Wickett N.J."/>
            <person name="Johnson M.G."/>
            <person name="Rensing S.A."/>
            <person name="Grimwood J."/>
            <person name="Schmutz J."/>
            <person name="Mcdaniel S.F."/>
        </authorList>
    </citation>
    <scope>NUCLEOTIDE SEQUENCE [LARGE SCALE GENOMIC DNA]</scope>
    <source>
        <strain evidence="1 2">R40</strain>
    </source>
</reference>
<proteinExistence type="predicted"/>
<protein>
    <submittedName>
        <fullName evidence="1">Uncharacterized protein</fullName>
    </submittedName>
</protein>
<keyword evidence="2" id="KW-1185">Reference proteome</keyword>
<dbReference type="EMBL" id="CM026432">
    <property type="protein sequence ID" value="KAG0557952.1"/>
    <property type="molecule type" value="Genomic_DNA"/>
</dbReference>
<sequence>MLLWAGLGRDYCSCFKTCNFKQHLRPMLHAIHKTRRESELNYSIQTMVVQLYRPIQNMELHNAQKKSEQKVKNFRGYRLTVV</sequence>
<dbReference type="AlphaFoldDB" id="A0A8T0GLP0"/>